<dbReference type="Pfam" id="PF00929">
    <property type="entry name" value="RNase_T"/>
    <property type="match status" value="1"/>
</dbReference>
<dbReference type="GO" id="GO:0004527">
    <property type="term" value="F:exonuclease activity"/>
    <property type="evidence" value="ECO:0007669"/>
    <property type="project" value="UniProtKB-ARBA"/>
</dbReference>
<proteinExistence type="predicted"/>
<dbReference type="EMBL" id="CP018762">
    <property type="protein sequence ID" value="APZ34625.1"/>
    <property type="molecule type" value="Genomic_DNA"/>
</dbReference>
<dbReference type="SUPFAM" id="SSF53098">
    <property type="entry name" value="Ribonuclease H-like"/>
    <property type="match status" value="1"/>
</dbReference>
<evidence type="ECO:0000313" key="2">
    <source>
        <dbReference type="EMBL" id="APZ34625.1"/>
    </source>
</evidence>
<sequence>MDRWQALPLWDDPVQDAVPSAAPVSADAAPIAPAASDRRWCDTVGVFDLETTGVDVTVDRVVTAHVGVLGPGGEPLSARSWLADPGIEIPEGATAVHGITTAHARAHGRPAVDVVAEVVAALRELFAAGIPIVAYNAPYDFSLLKYEALRHGIEPIIDPAPVIDPLVLDKAHDRYRKGKRTLEVVAAHYAVTLTGAHDAAADAIAAGRVAQALAERFGLDAPAHELHTQQIGWARAQAESLTEYFIRIGRLDPSDALDGSWPIR</sequence>
<dbReference type="InterPro" id="IPR012337">
    <property type="entry name" value="RNaseH-like_sf"/>
</dbReference>
<dbReference type="Gene3D" id="3.30.420.10">
    <property type="entry name" value="Ribonuclease H-like superfamily/Ribonuclease H"/>
    <property type="match status" value="1"/>
</dbReference>
<protein>
    <submittedName>
        <fullName evidence="2">DNA polymerase III subunit epsilon</fullName>
    </submittedName>
</protein>
<gene>
    <name evidence="2" type="ORF">BOH66_10535</name>
</gene>
<feature type="domain" description="Exonuclease" evidence="1">
    <location>
        <begin position="43"/>
        <end position="219"/>
    </location>
</feature>
<dbReference type="STRING" id="36805.BOH66_10535"/>
<evidence type="ECO:0000259" key="1">
    <source>
        <dbReference type="SMART" id="SM00479"/>
    </source>
</evidence>
<dbReference type="InterPro" id="IPR036397">
    <property type="entry name" value="RNaseH_sf"/>
</dbReference>
<organism evidence="2 3">
    <name type="scientific">Microbacterium aurum</name>
    <dbReference type="NCBI Taxonomy" id="36805"/>
    <lineage>
        <taxon>Bacteria</taxon>
        <taxon>Bacillati</taxon>
        <taxon>Actinomycetota</taxon>
        <taxon>Actinomycetes</taxon>
        <taxon>Micrococcales</taxon>
        <taxon>Microbacteriaceae</taxon>
        <taxon>Microbacterium</taxon>
    </lineage>
</organism>
<dbReference type="CDD" id="cd06127">
    <property type="entry name" value="DEDDh"/>
    <property type="match status" value="1"/>
</dbReference>
<keyword evidence="3" id="KW-1185">Reference proteome</keyword>
<dbReference type="GO" id="GO:0003676">
    <property type="term" value="F:nucleic acid binding"/>
    <property type="evidence" value="ECO:0007669"/>
    <property type="project" value="InterPro"/>
</dbReference>
<dbReference type="Proteomes" id="UP000187185">
    <property type="component" value="Chromosome"/>
</dbReference>
<dbReference type="NCBIfam" id="NF005927">
    <property type="entry name" value="PRK07942.1"/>
    <property type="match status" value="1"/>
</dbReference>
<dbReference type="RefSeq" id="WP_076690947.1">
    <property type="nucleotide sequence ID" value="NZ_CP018762.1"/>
</dbReference>
<dbReference type="SMART" id="SM00479">
    <property type="entry name" value="EXOIII"/>
    <property type="match status" value="1"/>
</dbReference>
<dbReference type="AlphaFoldDB" id="A0A1P8U984"/>
<dbReference type="InterPro" id="IPR013520">
    <property type="entry name" value="Ribonucl_H"/>
</dbReference>
<reference evidence="2 3" key="1">
    <citation type="submission" date="2016-12" db="EMBL/GenBank/DDBJ databases">
        <title>Complete genome sequence of Microbacterium aurum KACC 15219.</title>
        <authorList>
            <person name="Jung Y."/>
            <person name="Shin J.-H."/>
            <person name="Lee Y.-J."/>
            <person name="Yi H."/>
            <person name="Bahn Y.-S."/>
            <person name="Kim J.F."/>
            <person name="Lee D.-W."/>
        </authorList>
    </citation>
    <scope>NUCLEOTIDE SEQUENCE [LARGE SCALE GENOMIC DNA]</scope>
    <source>
        <strain evidence="2 3">KACC 15219</strain>
    </source>
</reference>
<dbReference type="KEGG" id="maur:BOH66_10535"/>
<accession>A0A1P8U984</accession>
<name>A0A1P8U984_9MICO</name>
<evidence type="ECO:0000313" key="3">
    <source>
        <dbReference type="Proteomes" id="UP000187185"/>
    </source>
</evidence>